<dbReference type="CDD" id="cd06261">
    <property type="entry name" value="TM_PBP2"/>
    <property type="match status" value="1"/>
</dbReference>
<protein>
    <submittedName>
        <fullName evidence="12">Amino acid ABC transporter permease</fullName>
    </submittedName>
</protein>
<evidence type="ECO:0000256" key="9">
    <source>
        <dbReference type="ARBA" id="ARBA00023136"/>
    </source>
</evidence>
<evidence type="ECO:0000313" key="13">
    <source>
        <dbReference type="Proteomes" id="UP000606490"/>
    </source>
</evidence>
<dbReference type="SUPFAM" id="SSF161098">
    <property type="entry name" value="MetI-like"/>
    <property type="match status" value="1"/>
</dbReference>
<dbReference type="Gene3D" id="1.10.3720.10">
    <property type="entry name" value="MetI-like"/>
    <property type="match status" value="1"/>
</dbReference>
<keyword evidence="9 10" id="KW-0472">Membrane</keyword>
<comment type="subcellular location">
    <subcellularLocation>
        <location evidence="2">Cell inner membrane</location>
        <topology evidence="2">Multi-pass membrane protein</topology>
    </subcellularLocation>
    <subcellularLocation>
        <location evidence="10">Cell membrane</location>
        <topology evidence="10">Multi-pass membrane protein</topology>
    </subcellularLocation>
</comment>
<name>A0ABS1UY41_9PROT</name>
<dbReference type="PANTHER" id="PTHR30614">
    <property type="entry name" value="MEMBRANE COMPONENT OF AMINO ACID ABC TRANSPORTER"/>
    <property type="match status" value="1"/>
</dbReference>
<evidence type="ECO:0000256" key="2">
    <source>
        <dbReference type="ARBA" id="ARBA00004429"/>
    </source>
</evidence>
<evidence type="ECO:0000256" key="10">
    <source>
        <dbReference type="RuleBase" id="RU363032"/>
    </source>
</evidence>
<gene>
    <name evidence="12" type="ORF">JMJ55_00165</name>
</gene>
<dbReference type="InterPro" id="IPR035906">
    <property type="entry name" value="MetI-like_sf"/>
</dbReference>
<dbReference type="InterPro" id="IPR010065">
    <property type="entry name" value="AA_ABC_transptr_permease_3TM"/>
</dbReference>
<evidence type="ECO:0000256" key="5">
    <source>
        <dbReference type="ARBA" id="ARBA00022475"/>
    </source>
</evidence>
<evidence type="ECO:0000256" key="7">
    <source>
        <dbReference type="ARBA" id="ARBA00022970"/>
    </source>
</evidence>
<dbReference type="Proteomes" id="UP000606490">
    <property type="component" value="Unassembled WGS sequence"/>
</dbReference>
<accession>A0ABS1UY41</accession>
<keyword evidence="5" id="KW-1003">Cell membrane</keyword>
<keyword evidence="7" id="KW-0029">Amino-acid transport</keyword>
<dbReference type="RefSeq" id="WP_202823470.1">
    <property type="nucleotide sequence ID" value="NZ_JAEUXJ010000001.1"/>
</dbReference>
<dbReference type="InterPro" id="IPR043429">
    <property type="entry name" value="ArtM/GltK/GlnP/TcyL/YhdX-like"/>
</dbReference>
<keyword evidence="4 10" id="KW-0813">Transport</keyword>
<organism evidence="12 13">
    <name type="scientific">Belnapia mucosa</name>
    <dbReference type="NCBI Taxonomy" id="2804532"/>
    <lineage>
        <taxon>Bacteria</taxon>
        <taxon>Pseudomonadati</taxon>
        <taxon>Pseudomonadota</taxon>
        <taxon>Alphaproteobacteria</taxon>
        <taxon>Acetobacterales</taxon>
        <taxon>Roseomonadaceae</taxon>
        <taxon>Belnapia</taxon>
    </lineage>
</organism>
<evidence type="ECO:0000313" key="12">
    <source>
        <dbReference type="EMBL" id="MBL6453711.1"/>
    </source>
</evidence>
<evidence type="ECO:0000259" key="11">
    <source>
        <dbReference type="PROSITE" id="PS50928"/>
    </source>
</evidence>
<feature type="transmembrane region" description="Helical" evidence="10">
    <location>
        <begin position="22"/>
        <end position="51"/>
    </location>
</feature>
<keyword evidence="13" id="KW-1185">Reference proteome</keyword>
<dbReference type="InterPro" id="IPR000515">
    <property type="entry name" value="MetI-like"/>
</dbReference>
<dbReference type="Pfam" id="PF00528">
    <property type="entry name" value="BPD_transp_1"/>
    <property type="match status" value="1"/>
</dbReference>
<keyword evidence="8 10" id="KW-1133">Transmembrane helix</keyword>
<comment type="caution">
    <text evidence="12">The sequence shown here is derived from an EMBL/GenBank/DDBJ whole genome shotgun (WGS) entry which is preliminary data.</text>
</comment>
<dbReference type="PANTHER" id="PTHR30614:SF20">
    <property type="entry name" value="GLUTAMINE TRANSPORT SYSTEM PERMEASE PROTEIN GLNP"/>
    <property type="match status" value="1"/>
</dbReference>
<dbReference type="EMBL" id="JAEUXJ010000001">
    <property type="protein sequence ID" value="MBL6453711.1"/>
    <property type="molecule type" value="Genomic_DNA"/>
</dbReference>
<dbReference type="NCBIfam" id="TIGR01726">
    <property type="entry name" value="HEQRo_perm_3TM"/>
    <property type="match status" value="1"/>
</dbReference>
<sequence>MTFDDFLQAFFSWEILEQAWPILWAGFLNTLVLSAVVVPLGFIGGVILALLSTLRSRWVRWPLIAWVDLFRSLPPLVLLVFVYAGLPFAGLEVSPLTAVAIGFFLNTGAYYGEILRAGIESVPHGQTEAARSTGLTALQALGHVVLPQAVRNVLPDLISNTLEVVKLTSIASVVALPELLFQARQAQSVTYNATPIMAAAVIYFVLLWPVVRLLSRLENRQMAGRR</sequence>
<comment type="similarity">
    <text evidence="3">Belongs to the binding-protein-dependent transport system permease family. HisMQ subfamily.</text>
</comment>
<reference evidence="12 13" key="1">
    <citation type="submission" date="2021-01" db="EMBL/GenBank/DDBJ databases">
        <title>Belnapia mucosa sp. nov. and Belnapia arida sp. nov., isolated from the Tabernas Desert (Almeria, Spain).</title>
        <authorList>
            <person name="Molina-Menor E."/>
            <person name="Vidal-Verdu A."/>
            <person name="Calonge A."/>
            <person name="Satari L."/>
            <person name="Pereto Magraner J."/>
            <person name="Porcar Miralles M."/>
        </authorList>
    </citation>
    <scope>NUCLEOTIDE SEQUENCE [LARGE SCALE GENOMIC DNA]</scope>
    <source>
        <strain evidence="12 13">T6</strain>
    </source>
</reference>
<evidence type="ECO:0000256" key="1">
    <source>
        <dbReference type="ARBA" id="ARBA00003159"/>
    </source>
</evidence>
<evidence type="ECO:0000256" key="6">
    <source>
        <dbReference type="ARBA" id="ARBA00022692"/>
    </source>
</evidence>
<keyword evidence="6 10" id="KW-0812">Transmembrane</keyword>
<feature type="transmembrane region" description="Helical" evidence="10">
    <location>
        <begin position="63"/>
        <end position="86"/>
    </location>
</feature>
<evidence type="ECO:0000256" key="4">
    <source>
        <dbReference type="ARBA" id="ARBA00022448"/>
    </source>
</evidence>
<evidence type="ECO:0000256" key="3">
    <source>
        <dbReference type="ARBA" id="ARBA00010072"/>
    </source>
</evidence>
<comment type="function">
    <text evidence="1">Part of the binding-protein-dependent transport system for glutamine; probably responsible for the translocation of the substrate across the membrane.</text>
</comment>
<feature type="domain" description="ABC transmembrane type-1" evidence="11">
    <location>
        <begin position="27"/>
        <end position="215"/>
    </location>
</feature>
<feature type="transmembrane region" description="Helical" evidence="10">
    <location>
        <begin position="196"/>
        <end position="215"/>
    </location>
</feature>
<evidence type="ECO:0000256" key="8">
    <source>
        <dbReference type="ARBA" id="ARBA00022989"/>
    </source>
</evidence>
<proteinExistence type="inferred from homology"/>
<dbReference type="PROSITE" id="PS50928">
    <property type="entry name" value="ABC_TM1"/>
    <property type="match status" value="1"/>
</dbReference>